<sequence>MTSQPQPVDTAPARRPLFADWLAHSNDVTSVFLAAGQNPDLVNLAGGLPEPALWPVEELAELAAEAVRNHPTETLAYGPIPGLPALRDLIAQRFSAPGLELSRDNVLITTAGMQALELVGKVLLEPGATIAAQSPAYLGALDAWMPRAPRYRPMRIGADGFDPHRALAGAQFAYTVPNFSNPSGRLVTLAERHALVEAAHDTGTWLVEDDPYGVLYYDGNPLPRMLTLSAARAPGRYDGPVVYMGSLSKELTPGLRLGWVIAAPEMIAALATAKQGSDMCSSGLSQMLALGAFRRRIPERILPQMLATYRERRDALCDALQTHLAGHLDWQRPAGGMFVWARARDPRLDSDRLLHRALAQGVCISPSSVFDPEGLDRGAMRLNFTLNPPDRLEEGVRRLAAAIHATLEEG</sequence>
<dbReference type="InterPro" id="IPR015421">
    <property type="entry name" value="PyrdxlP-dep_Trfase_major"/>
</dbReference>
<keyword evidence="4" id="KW-0663">Pyridoxal phosphate</keyword>
<feature type="domain" description="Aminotransferase class I/classII large" evidence="5">
    <location>
        <begin position="42"/>
        <end position="399"/>
    </location>
</feature>
<dbReference type="InterPro" id="IPR004839">
    <property type="entry name" value="Aminotransferase_I/II_large"/>
</dbReference>
<keyword evidence="7" id="KW-1185">Reference proteome</keyword>
<proteinExistence type="predicted"/>
<organism evidence="6 7">
    <name type="scientific">Paracoccus mangrovi</name>
    <dbReference type="NCBI Taxonomy" id="1715645"/>
    <lineage>
        <taxon>Bacteria</taxon>
        <taxon>Pseudomonadati</taxon>
        <taxon>Pseudomonadota</taxon>
        <taxon>Alphaproteobacteria</taxon>
        <taxon>Rhodobacterales</taxon>
        <taxon>Paracoccaceae</taxon>
        <taxon>Paracoccus</taxon>
    </lineage>
</organism>
<dbReference type="GO" id="GO:0008483">
    <property type="term" value="F:transaminase activity"/>
    <property type="evidence" value="ECO:0007669"/>
    <property type="project" value="UniProtKB-KW"/>
</dbReference>
<comment type="cofactor">
    <cofactor evidence="1">
        <name>pyridoxal 5'-phosphate</name>
        <dbReference type="ChEBI" id="CHEBI:597326"/>
    </cofactor>
</comment>
<dbReference type="Gene3D" id="3.90.1150.10">
    <property type="entry name" value="Aspartate Aminotransferase, domain 1"/>
    <property type="match status" value="1"/>
</dbReference>
<dbReference type="CDD" id="cd00609">
    <property type="entry name" value="AAT_like"/>
    <property type="match status" value="1"/>
</dbReference>
<comment type="caution">
    <text evidence="6">The sequence shown here is derived from an EMBL/GenBank/DDBJ whole genome shotgun (WGS) entry which is preliminary data.</text>
</comment>
<keyword evidence="3" id="KW-0808">Transferase</keyword>
<dbReference type="PANTHER" id="PTHR42790">
    <property type="entry name" value="AMINOTRANSFERASE"/>
    <property type="match status" value="1"/>
</dbReference>
<reference evidence="7" key="1">
    <citation type="journal article" date="2019" name="Int. J. Syst. Evol. Microbiol.">
        <title>The Global Catalogue of Microorganisms (GCM) 10K type strain sequencing project: providing services to taxonomists for standard genome sequencing and annotation.</title>
        <authorList>
            <consortium name="The Broad Institute Genomics Platform"/>
            <consortium name="The Broad Institute Genome Sequencing Center for Infectious Disease"/>
            <person name="Wu L."/>
            <person name="Ma J."/>
        </authorList>
    </citation>
    <scope>NUCLEOTIDE SEQUENCE [LARGE SCALE GENOMIC DNA]</scope>
    <source>
        <strain evidence="7">KCTC 42899</strain>
    </source>
</reference>
<evidence type="ECO:0000256" key="3">
    <source>
        <dbReference type="ARBA" id="ARBA00022679"/>
    </source>
</evidence>
<dbReference type="SUPFAM" id="SSF53383">
    <property type="entry name" value="PLP-dependent transferases"/>
    <property type="match status" value="1"/>
</dbReference>
<dbReference type="Proteomes" id="UP001595721">
    <property type="component" value="Unassembled WGS sequence"/>
</dbReference>
<dbReference type="InterPro" id="IPR015422">
    <property type="entry name" value="PyrdxlP-dep_Trfase_small"/>
</dbReference>
<dbReference type="RefSeq" id="WP_377745388.1">
    <property type="nucleotide sequence ID" value="NZ_JBHRXJ010000011.1"/>
</dbReference>
<dbReference type="Gene3D" id="3.40.640.10">
    <property type="entry name" value="Type I PLP-dependent aspartate aminotransferase-like (Major domain)"/>
    <property type="match status" value="1"/>
</dbReference>
<dbReference type="Pfam" id="PF00155">
    <property type="entry name" value="Aminotran_1_2"/>
    <property type="match status" value="1"/>
</dbReference>
<evidence type="ECO:0000259" key="5">
    <source>
        <dbReference type="Pfam" id="PF00155"/>
    </source>
</evidence>
<evidence type="ECO:0000256" key="4">
    <source>
        <dbReference type="ARBA" id="ARBA00022898"/>
    </source>
</evidence>
<evidence type="ECO:0000256" key="2">
    <source>
        <dbReference type="ARBA" id="ARBA00022576"/>
    </source>
</evidence>
<keyword evidence="2 6" id="KW-0032">Aminotransferase</keyword>
<evidence type="ECO:0000256" key="1">
    <source>
        <dbReference type="ARBA" id="ARBA00001933"/>
    </source>
</evidence>
<dbReference type="InterPro" id="IPR015424">
    <property type="entry name" value="PyrdxlP-dep_Trfase"/>
</dbReference>
<accession>A0ABV7R7S3</accession>
<dbReference type="InterPro" id="IPR050859">
    <property type="entry name" value="Class-I_PLP-dep_aminotransf"/>
</dbReference>
<gene>
    <name evidence="6" type="ORF">ACFOMH_14730</name>
</gene>
<name>A0ABV7R7S3_9RHOB</name>
<dbReference type="EMBL" id="JBHRXJ010000011">
    <property type="protein sequence ID" value="MFC3529432.1"/>
    <property type="molecule type" value="Genomic_DNA"/>
</dbReference>
<evidence type="ECO:0000313" key="7">
    <source>
        <dbReference type="Proteomes" id="UP001595721"/>
    </source>
</evidence>
<protein>
    <submittedName>
        <fullName evidence="6">PLP-dependent aminotransferase family protein</fullName>
    </submittedName>
</protein>
<evidence type="ECO:0000313" key="6">
    <source>
        <dbReference type="EMBL" id="MFC3529432.1"/>
    </source>
</evidence>
<dbReference type="PANTHER" id="PTHR42790:SF19">
    <property type="entry name" value="KYNURENINE_ALPHA-AMINOADIPATE AMINOTRANSFERASE, MITOCHONDRIAL"/>
    <property type="match status" value="1"/>
</dbReference>